<dbReference type="AlphaFoldDB" id="A0A128FHW3"/>
<name>A0A128FHW3_9GAMM</name>
<protein>
    <submittedName>
        <fullName evidence="1">Uncharacterized protein</fullName>
    </submittedName>
</protein>
<keyword evidence="2" id="KW-1185">Reference proteome</keyword>
<proteinExistence type="predicted"/>
<reference evidence="2" key="1">
    <citation type="submission" date="2016-02" db="EMBL/GenBank/DDBJ databases">
        <authorList>
            <person name="Rodrigo-Torres Lidia"/>
            <person name="Arahal R.David."/>
        </authorList>
    </citation>
    <scope>NUCLEOTIDE SEQUENCE [LARGE SCALE GENOMIC DNA]</scope>
    <source>
        <strain evidence="2">CECT 8713</strain>
    </source>
</reference>
<gene>
    <name evidence="1" type="ORF">GMA8713_04183</name>
</gene>
<dbReference type="EMBL" id="FIZY01000054">
    <property type="protein sequence ID" value="CZF86150.1"/>
    <property type="molecule type" value="Genomic_DNA"/>
</dbReference>
<dbReference type="Proteomes" id="UP000073601">
    <property type="component" value="Unassembled WGS sequence"/>
</dbReference>
<evidence type="ECO:0000313" key="1">
    <source>
        <dbReference type="EMBL" id="CZF86150.1"/>
    </source>
</evidence>
<organism evidence="1 2">
    <name type="scientific">Grimontia marina</name>
    <dbReference type="NCBI Taxonomy" id="646534"/>
    <lineage>
        <taxon>Bacteria</taxon>
        <taxon>Pseudomonadati</taxon>
        <taxon>Pseudomonadota</taxon>
        <taxon>Gammaproteobacteria</taxon>
        <taxon>Vibrionales</taxon>
        <taxon>Vibrionaceae</taxon>
        <taxon>Grimontia</taxon>
    </lineage>
</organism>
<sequence length="39" mass="4418">MEYQVVVVRNHPITIAQIRGVNLIDVMKNGGKWGYIAAY</sequence>
<evidence type="ECO:0000313" key="2">
    <source>
        <dbReference type="Proteomes" id="UP000073601"/>
    </source>
</evidence>
<accession>A0A128FHW3</accession>